<protein>
    <recommendedName>
        <fullName evidence="3">PEP-CTERM protein-sorting domain-containing protein</fullName>
    </recommendedName>
</protein>
<dbReference type="AlphaFoldDB" id="A0A2U8FN87"/>
<sequence length="287" mass="29099">MTPRNPHVKMAARAVPRGGSHLQAAQDFLMSRFPRLALAGTLALATAGAAHATSSVMSTISNIAVTTAGTVTAYSPFAQAVVSAYDLVPHPLVGWLSTNAVSDWASDLSTPSPSVSINVASDSATASASASATNVSASVTTSAAGGSGYATASFNSVFSMAARSRVTVTWDASVLGMGAGNGTFLTYTGYGTVTGSTHVDLGNISASTQGNGFWYGDDDFGFSFEETATGKKLTVSTGATGRDIGFSASVFAQTVDYAAPVPEPETWALTFAGLAVVGGIARRRIAK</sequence>
<name>A0A2U8FN87_9BURK</name>
<evidence type="ECO:0000313" key="2">
    <source>
        <dbReference type="Proteomes" id="UP000244892"/>
    </source>
</evidence>
<dbReference type="EMBL" id="CP029210">
    <property type="protein sequence ID" value="AWI52430.1"/>
    <property type="molecule type" value="Genomic_DNA"/>
</dbReference>
<organism evidence="1 2">
    <name type="scientific">Aquabacterium olei</name>
    <dbReference type="NCBI Taxonomy" id="1296669"/>
    <lineage>
        <taxon>Bacteria</taxon>
        <taxon>Pseudomonadati</taxon>
        <taxon>Pseudomonadota</taxon>
        <taxon>Betaproteobacteria</taxon>
        <taxon>Burkholderiales</taxon>
        <taxon>Aquabacterium</taxon>
    </lineage>
</organism>
<gene>
    <name evidence="1" type="ORF">DEH84_02545</name>
</gene>
<dbReference type="InterPro" id="IPR013424">
    <property type="entry name" value="Ice-binding_C"/>
</dbReference>
<proteinExistence type="predicted"/>
<dbReference type="Proteomes" id="UP000244892">
    <property type="component" value="Chromosome"/>
</dbReference>
<evidence type="ECO:0008006" key="3">
    <source>
        <dbReference type="Google" id="ProtNLM"/>
    </source>
</evidence>
<dbReference type="KEGG" id="aon:DEH84_02545"/>
<dbReference type="NCBIfam" id="TIGR02595">
    <property type="entry name" value="PEP_CTERM"/>
    <property type="match status" value="1"/>
</dbReference>
<reference evidence="1 2" key="1">
    <citation type="submission" date="2018-05" db="EMBL/GenBank/DDBJ databases">
        <title>complete genome sequence of Aquabacterium olei NBRC 110486.</title>
        <authorList>
            <person name="Tang B."/>
            <person name="Chang J."/>
            <person name="Zhang L."/>
            <person name="Yang H."/>
        </authorList>
    </citation>
    <scope>NUCLEOTIDE SEQUENCE [LARGE SCALE GENOMIC DNA]</scope>
    <source>
        <strain evidence="1 2">NBRC 110486</strain>
    </source>
</reference>
<keyword evidence="2" id="KW-1185">Reference proteome</keyword>
<accession>A0A2U8FN87</accession>
<evidence type="ECO:0000313" key="1">
    <source>
        <dbReference type="EMBL" id="AWI52430.1"/>
    </source>
</evidence>